<name>A0A3S0H999_9BACT</name>
<dbReference type="SUPFAM" id="SSF48208">
    <property type="entry name" value="Six-hairpin glycosidases"/>
    <property type="match status" value="1"/>
</dbReference>
<accession>A0A3S0H999</accession>
<dbReference type="InterPro" id="IPR008928">
    <property type="entry name" value="6-hairpin_glycosidase_sf"/>
</dbReference>
<dbReference type="GO" id="GO:0052757">
    <property type="term" value="F:chondroitin hydrolase activity"/>
    <property type="evidence" value="ECO:0007669"/>
    <property type="project" value="TreeGrafter"/>
</dbReference>
<protein>
    <submittedName>
        <fullName evidence="7">Glucuronyl hydrolase</fullName>
    </submittedName>
</protein>
<dbReference type="EMBL" id="RXOF01000006">
    <property type="protein sequence ID" value="RTQ49684.1"/>
    <property type="molecule type" value="Genomic_DNA"/>
</dbReference>
<keyword evidence="8" id="KW-1185">Reference proteome</keyword>
<evidence type="ECO:0000256" key="2">
    <source>
        <dbReference type="ARBA" id="ARBA00038358"/>
    </source>
</evidence>
<feature type="active site" description="Nucleophile" evidence="3">
    <location>
        <position position="118"/>
    </location>
</feature>
<evidence type="ECO:0000256" key="5">
    <source>
        <dbReference type="SAM" id="MobiDB-lite"/>
    </source>
</evidence>
<feature type="binding site" evidence="4">
    <location>
        <position position="250"/>
    </location>
    <ligand>
        <name>substrate</name>
    </ligand>
</feature>
<evidence type="ECO:0000313" key="8">
    <source>
        <dbReference type="Proteomes" id="UP000282184"/>
    </source>
</evidence>
<dbReference type="InterPro" id="IPR052369">
    <property type="entry name" value="UG_Glycosaminoglycan_Hydrolase"/>
</dbReference>
<proteinExistence type="inferred from homology"/>
<dbReference type="GO" id="GO:0000272">
    <property type="term" value="P:polysaccharide catabolic process"/>
    <property type="evidence" value="ECO:0007669"/>
    <property type="project" value="TreeGrafter"/>
</dbReference>
<feature type="binding site" evidence="4">
    <location>
        <position position="118"/>
    </location>
    <ligand>
        <name>substrate</name>
    </ligand>
</feature>
<dbReference type="PANTHER" id="PTHR36845">
    <property type="entry name" value="HYDROLASE, PUTATIVE (AFU_ORTHOLOGUE AFUA_7G05090)-RELATED"/>
    <property type="match status" value="1"/>
</dbReference>
<feature type="binding site" evidence="4">
    <location>
        <position position="238"/>
    </location>
    <ligand>
        <name>substrate</name>
    </ligand>
</feature>
<feature type="active site" description="Proton donor" evidence="3">
    <location>
        <position position="178"/>
    </location>
</feature>
<feature type="region of interest" description="Disordered" evidence="5">
    <location>
        <begin position="45"/>
        <end position="65"/>
    </location>
</feature>
<evidence type="ECO:0000256" key="6">
    <source>
        <dbReference type="SAM" id="SignalP"/>
    </source>
</evidence>
<dbReference type="Gene3D" id="1.50.10.10">
    <property type="match status" value="1"/>
</dbReference>
<dbReference type="AlphaFoldDB" id="A0A3S0H999"/>
<comment type="caution">
    <text evidence="7">The sequence shown here is derived from an EMBL/GenBank/DDBJ whole genome shotgun (WGS) entry which is preliminary data.</text>
</comment>
<evidence type="ECO:0000256" key="3">
    <source>
        <dbReference type="PIRSR" id="PIRSR610905-1"/>
    </source>
</evidence>
<gene>
    <name evidence="7" type="ORF">EJV47_12785</name>
</gene>
<dbReference type="Proteomes" id="UP000282184">
    <property type="component" value="Unassembled WGS sequence"/>
</dbReference>
<dbReference type="InterPro" id="IPR012341">
    <property type="entry name" value="6hp_glycosidase-like_sf"/>
</dbReference>
<feature type="binding site" evidence="4">
    <location>
        <position position="254"/>
    </location>
    <ligand>
        <name>substrate</name>
    </ligand>
</feature>
<reference evidence="7 8" key="1">
    <citation type="submission" date="2018-12" db="EMBL/GenBank/DDBJ databases">
        <title>Hymenobacter gummosus sp. nov., isolated from a spring.</title>
        <authorList>
            <person name="Nie L."/>
        </authorList>
    </citation>
    <scope>NUCLEOTIDE SEQUENCE [LARGE SCALE GENOMIC DNA]</scope>
    <source>
        <strain evidence="7 8">KCTC 52166</strain>
    </source>
</reference>
<feature type="chain" id="PRO_5018719140" evidence="6">
    <location>
        <begin position="23"/>
        <end position="397"/>
    </location>
</feature>
<feature type="signal peptide" evidence="6">
    <location>
        <begin position="1"/>
        <end position="22"/>
    </location>
</feature>
<dbReference type="OrthoDB" id="428577at2"/>
<dbReference type="Pfam" id="PF07470">
    <property type="entry name" value="Glyco_hydro_88"/>
    <property type="match status" value="1"/>
</dbReference>
<keyword evidence="1 7" id="KW-0378">Hydrolase</keyword>
<evidence type="ECO:0000256" key="4">
    <source>
        <dbReference type="PIRSR" id="PIRSR610905-2"/>
    </source>
</evidence>
<evidence type="ECO:0000256" key="1">
    <source>
        <dbReference type="ARBA" id="ARBA00022801"/>
    </source>
</evidence>
<sequence length="397" mass="44556">MNRHFRLLGLGLLLSAAGPAAAQQLDARKALKAAEKQYRVLQVETDKARRSAKPGQLTPRTGENGQLKLVGTPDWTSGFYPASLWYLYELTRKPAWLRAARAETQCIEPEQHNTTTHDLGFMVYGPAGHALRLTQDAHYRAVIIQAARSLSTRFNPRAGVIRSWDQHKDSWQFPVIIDNMMNLELLFEATRLSGDSTFWRVAVTHANTTLRHHFRPDNSSCHVVDYDPQTGAVRGRHTAQGYADESAWARGQAWGLYGYTLCYRYTRHPAYLAQAERIAAFILRHPNLPADRVPYWDYNAPDLPTAPRDASAAAIAASALYELAGYAPAQAAYYRQQADATLRSLSRQYTAPAGQHHGFLLLHSTGHKPAGSEIDVPICYADYYYLEALLRARQPRP</sequence>
<comment type="similarity">
    <text evidence="2">Belongs to the glycosyl hydrolase 88 family.</text>
</comment>
<dbReference type="RefSeq" id="WP_126693543.1">
    <property type="nucleotide sequence ID" value="NZ_RXOF01000006.1"/>
</dbReference>
<keyword evidence="6" id="KW-0732">Signal</keyword>
<feature type="binding site" evidence="4">
    <location>
        <position position="178"/>
    </location>
    <ligand>
        <name>substrate</name>
    </ligand>
</feature>
<evidence type="ECO:0000313" key="7">
    <source>
        <dbReference type="EMBL" id="RTQ49684.1"/>
    </source>
</evidence>
<dbReference type="PANTHER" id="PTHR36845:SF1">
    <property type="entry name" value="HYDROLASE, PUTATIVE (AFU_ORTHOLOGUE AFUA_7G05090)-RELATED"/>
    <property type="match status" value="1"/>
</dbReference>
<dbReference type="InterPro" id="IPR010905">
    <property type="entry name" value="Glyco_hydro_88"/>
</dbReference>
<organism evidence="7 8">
    <name type="scientific">Hymenobacter gummosus</name>
    <dbReference type="NCBI Taxonomy" id="1776032"/>
    <lineage>
        <taxon>Bacteria</taxon>
        <taxon>Pseudomonadati</taxon>
        <taxon>Bacteroidota</taxon>
        <taxon>Cytophagia</taxon>
        <taxon>Cytophagales</taxon>
        <taxon>Hymenobacteraceae</taxon>
        <taxon>Hymenobacter</taxon>
    </lineage>
</organism>